<sequence length="450" mass="51027">MDDSNLVCSVRGAVGGPSNYSFPDGFMFGVATAAYQIEGAWNEDGKGESMWDTFLHKHPDYTPDRSNADVAADSYHKYMDDVAMIKDLGVEYYRLSISWPRLLPNGTDNNISKAGVRYYRKLIKELQSANITPVVTLFHWDLPTPLMDLGGWANPIMVNYFRDYARVAFNLFGDVVKIWTTMNEPHQHCYNGYGSDYFAPAIKSHGVGEYLCIHYILLAHAAAYHLYDQEFKPNQKGKVGITLDAFWAKPKNNSKAEDIEAAERYLQMHVGLFAHPIYSKEGDYPDIARKRVDSISLHEGYTRSRLPTFSPEEVNALRGSSDFFGLNHYTTFLMSPSSWEKTWLIPSLDSDTGVKLEQDAKWIKPGAEWFSKRVMERAMLRVSSRDRIRNTEIRRRTKVTDIAVKICKLKWQWAGHIARQTDGGEKFSSGDREPDDEALAGLPLGGLTTS</sequence>
<proteinExistence type="predicted"/>
<evidence type="ECO:0000313" key="2">
    <source>
        <dbReference type="Proteomes" id="UP001064048"/>
    </source>
</evidence>
<dbReference type="EMBL" id="CM046104">
    <property type="protein sequence ID" value="KAI8424203.1"/>
    <property type="molecule type" value="Genomic_DNA"/>
</dbReference>
<organism evidence="1 2">
    <name type="scientific">Choristoneura fumiferana</name>
    <name type="common">Spruce budworm moth</name>
    <name type="synonym">Archips fumiferana</name>
    <dbReference type="NCBI Taxonomy" id="7141"/>
    <lineage>
        <taxon>Eukaryota</taxon>
        <taxon>Metazoa</taxon>
        <taxon>Ecdysozoa</taxon>
        <taxon>Arthropoda</taxon>
        <taxon>Hexapoda</taxon>
        <taxon>Insecta</taxon>
        <taxon>Pterygota</taxon>
        <taxon>Neoptera</taxon>
        <taxon>Endopterygota</taxon>
        <taxon>Lepidoptera</taxon>
        <taxon>Glossata</taxon>
        <taxon>Ditrysia</taxon>
        <taxon>Tortricoidea</taxon>
        <taxon>Tortricidae</taxon>
        <taxon>Tortricinae</taxon>
        <taxon>Choristoneura</taxon>
    </lineage>
</organism>
<reference evidence="1 2" key="1">
    <citation type="journal article" date="2022" name="Genome Biol. Evol.">
        <title>The Spruce Budworm Genome: Reconstructing the Evolutionary History of Antifreeze Proteins.</title>
        <authorList>
            <person name="Beliveau C."/>
            <person name="Gagne P."/>
            <person name="Picq S."/>
            <person name="Vernygora O."/>
            <person name="Keeling C.I."/>
            <person name="Pinkney K."/>
            <person name="Doucet D."/>
            <person name="Wen F."/>
            <person name="Johnston J.S."/>
            <person name="Maaroufi H."/>
            <person name="Boyle B."/>
            <person name="Laroche J."/>
            <person name="Dewar K."/>
            <person name="Juretic N."/>
            <person name="Blackburn G."/>
            <person name="Nisole A."/>
            <person name="Brunet B."/>
            <person name="Brandao M."/>
            <person name="Lumley L."/>
            <person name="Duan J."/>
            <person name="Quan G."/>
            <person name="Lucarotti C.J."/>
            <person name="Roe A.D."/>
            <person name="Sperling F.A.H."/>
            <person name="Levesque R.C."/>
            <person name="Cusson M."/>
        </authorList>
    </citation>
    <scope>NUCLEOTIDE SEQUENCE [LARGE SCALE GENOMIC DNA]</scope>
    <source>
        <strain evidence="1">Glfc:IPQL:Cfum</strain>
    </source>
</reference>
<name>A0ACC0JJA4_CHOFU</name>
<protein>
    <submittedName>
        <fullName evidence="1">Uncharacterized protein</fullName>
    </submittedName>
</protein>
<keyword evidence="2" id="KW-1185">Reference proteome</keyword>
<dbReference type="Proteomes" id="UP001064048">
    <property type="component" value="Chromosome 4"/>
</dbReference>
<accession>A0ACC0JJA4</accession>
<comment type="caution">
    <text evidence="1">The sequence shown here is derived from an EMBL/GenBank/DDBJ whole genome shotgun (WGS) entry which is preliminary data.</text>
</comment>
<gene>
    <name evidence="1" type="ORF">MSG28_002783</name>
</gene>
<evidence type="ECO:0000313" key="1">
    <source>
        <dbReference type="EMBL" id="KAI8424203.1"/>
    </source>
</evidence>